<comment type="caution">
    <text evidence="5">The sequence shown here is derived from an EMBL/GenBank/DDBJ whole genome shotgun (WGS) entry which is preliminary data.</text>
</comment>
<dbReference type="HOGENOM" id="CLU_042829_1_0_1"/>
<dbReference type="STRING" id="1069680.M7NSC1"/>
<proteinExistence type="predicted"/>
<dbReference type="PANTHER" id="PTHR12159:SF9">
    <property type="entry name" value="G_T MISMATCH-SPECIFIC THYMINE DNA GLYCOSYLASE"/>
    <property type="match status" value="1"/>
</dbReference>
<dbReference type="CDD" id="cd10028">
    <property type="entry name" value="UDG-F2_TDG_MUG"/>
    <property type="match status" value="1"/>
</dbReference>
<dbReference type="GO" id="GO:0004844">
    <property type="term" value="F:uracil DNA N-glycosylase activity"/>
    <property type="evidence" value="ECO:0007669"/>
    <property type="project" value="TreeGrafter"/>
</dbReference>
<evidence type="ECO:0000259" key="4">
    <source>
        <dbReference type="Pfam" id="PF03167"/>
    </source>
</evidence>
<name>M7NSC1_PNEMU</name>
<dbReference type="eggNOG" id="KOG4120">
    <property type="taxonomic scope" value="Eukaryota"/>
</dbReference>
<dbReference type="SUPFAM" id="SSF52141">
    <property type="entry name" value="Uracil-DNA glycosylase-like"/>
    <property type="match status" value="1"/>
</dbReference>
<keyword evidence="3" id="KW-0234">DNA repair</keyword>
<evidence type="ECO:0000313" key="6">
    <source>
        <dbReference type="Proteomes" id="UP000011958"/>
    </source>
</evidence>
<evidence type="ECO:0000313" key="5">
    <source>
        <dbReference type="EMBL" id="EMR10167.1"/>
    </source>
</evidence>
<dbReference type="Pfam" id="PF03167">
    <property type="entry name" value="UDG"/>
    <property type="match status" value="1"/>
</dbReference>
<dbReference type="InterPro" id="IPR036895">
    <property type="entry name" value="Uracil-DNA_glycosylase-like_sf"/>
</dbReference>
<reference evidence="6" key="1">
    <citation type="journal article" date="2016" name="Nat. Commun.">
        <title>Genome analysis of three Pneumocystis species reveals adaptation mechanisms to life exclusively in mammalian hosts.</title>
        <authorList>
            <person name="Ma L."/>
            <person name="Chen Z."/>
            <person name="Huang D.W."/>
            <person name="Kutty G."/>
            <person name="Ishihara M."/>
            <person name="Wang H."/>
            <person name="Abouelleil A."/>
            <person name="Bishop L."/>
            <person name="Davey E."/>
            <person name="Deng R."/>
            <person name="Deng X."/>
            <person name="Fan L."/>
            <person name="Fantoni G."/>
            <person name="Fitzgerald M."/>
            <person name="Gogineni E."/>
            <person name="Goldberg J.M."/>
            <person name="Handley G."/>
            <person name="Hu X."/>
            <person name="Huber C."/>
            <person name="Jiao X."/>
            <person name="Jones K."/>
            <person name="Levin J.Z."/>
            <person name="Liu Y."/>
            <person name="Macdonald P."/>
            <person name="Melnikov A."/>
            <person name="Raley C."/>
            <person name="Sassi M."/>
            <person name="Sherman B.T."/>
            <person name="Song X."/>
            <person name="Sykes S."/>
            <person name="Tran B."/>
            <person name="Walsh L."/>
            <person name="Xia Y."/>
            <person name="Yang J."/>
            <person name="Young S."/>
            <person name="Zeng Q."/>
            <person name="Zheng X."/>
            <person name="Stephens R."/>
            <person name="Nusbaum C."/>
            <person name="Birren B.W."/>
            <person name="Azadi P."/>
            <person name="Lempicki R.A."/>
            <person name="Cuomo C.A."/>
            <person name="Kovacs J.A."/>
        </authorList>
    </citation>
    <scope>NUCLEOTIDE SEQUENCE [LARGE SCALE GENOMIC DNA]</scope>
    <source>
        <strain evidence="6">B123</strain>
    </source>
</reference>
<organism evidence="5 6">
    <name type="scientific">Pneumocystis murina (strain B123)</name>
    <name type="common">Mouse pneumocystis pneumonia agent</name>
    <name type="synonym">Pneumocystis carinii f. sp. muris</name>
    <dbReference type="NCBI Taxonomy" id="1069680"/>
    <lineage>
        <taxon>Eukaryota</taxon>
        <taxon>Fungi</taxon>
        <taxon>Dikarya</taxon>
        <taxon>Ascomycota</taxon>
        <taxon>Taphrinomycotina</taxon>
        <taxon>Pneumocystomycetes</taxon>
        <taxon>Pneumocystaceae</taxon>
        <taxon>Pneumocystis</taxon>
    </lineage>
</organism>
<dbReference type="OrthoDB" id="565731at2759"/>
<feature type="domain" description="Uracil-DNA glycosylase-like" evidence="4">
    <location>
        <begin position="117"/>
        <end position="286"/>
    </location>
</feature>
<sequence>MKVEDENCFEELKESKEGVEYLDGNRKLKEILEKCKYVDKSAKNMSRNVENSSKLMKDGLSFRKLLEKRGFSRNNLLSSEVISNESINSHDKRKQKPKRSYIPPEYYSHLPSGVPDVLRENLIVMFIGLNPGIATVKAGHAFAGPTNLFWKLLHSSRIVCTETRLRPEDDVKLGKWDVGITNLVSRPTASSNELSKEEMIENVPILEKKITAFYPLSVCIVGKGIYEAIYKYKTGKSLSKPFEWGWQPQRVGASENYEGALVYVVPSTSGRAASYSRKMKEHYWNILGEWVALKRKERQNLDNIFK</sequence>
<dbReference type="RefSeq" id="XP_007873381.1">
    <property type="nucleotide sequence ID" value="XM_007875190.1"/>
</dbReference>
<keyword evidence="1" id="KW-0227">DNA damage</keyword>
<dbReference type="GO" id="GO:0008263">
    <property type="term" value="F:pyrimidine-specific mismatch base pair DNA N-glycosylase activity"/>
    <property type="evidence" value="ECO:0007669"/>
    <property type="project" value="TreeGrafter"/>
</dbReference>
<dbReference type="PANTHER" id="PTHR12159">
    <property type="entry name" value="G/T AND G/U MISMATCH-SPECIFIC DNA GLYCOSYLASE"/>
    <property type="match status" value="1"/>
</dbReference>
<dbReference type="Proteomes" id="UP000011958">
    <property type="component" value="Unassembled WGS sequence"/>
</dbReference>
<evidence type="ECO:0000256" key="1">
    <source>
        <dbReference type="ARBA" id="ARBA00022763"/>
    </source>
</evidence>
<gene>
    <name evidence="5" type="ORF">PNEG_01441</name>
</gene>
<protein>
    <recommendedName>
        <fullName evidence="4">Uracil-DNA glycosylase-like domain-containing protein</fullName>
    </recommendedName>
</protein>
<evidence type="ECO:0000256" key="2">
    <source>
        <dbReference type="ARBA" id="ARBA00022801"/>
    </source>
</evidence>
<keyword evidence="2" id="KW-0378">Hydrolase</keyword>
<dbReference type="Gene3D" id="3.40.470.10">
    <property type="entry name" value="Uracil-DNA glycosylase-like domain"/>
    <property type="match status" value="1"/>
</dbReference>
<dbReference type="AlphaFoldDB" id="M7NSC1"/>
<dbReference type="OMA" id="MCVVGKS"/>
<dbReference type="VEuPathDB" id="FungiDB:PNEG_01441"/>
<dbReference type="InterPro" id="IPR015637">
    <property type="entry name" value="MUG/TDG"/>
</dbReference>
<accession>M7NSC1</accession>
<dbReference type="InterPro" id="IPR005122">
    <property type="entry name" value="Uracil-DNA_glycosylase-like"/>
</dbReference>
<dbReference type="GeneID" id="19895138"/>
<dbReference type="EMBL" id="AFWA02000004">
    <property type="protein sequence ID" value="EMR10167.1"/>
    <property type="molecule type" value="Genomic_DNA"/>
</dbReference>
<evidence type="ECO:0000256" key="3">
    <source>
        <dbReference type="ARBA" id="ARBA00023204"/>
    </source>
</evidence>
<keyword evidence="6" id="KW-1185">Reference proteome</keyword>
<dbReference type="GO" id="GO:0006285">
    <property type="term" value="P:base-excision repair, AP site formation"/>
    <property type="evidence" value="ECO:0007669"/>
    <property type="project" value="InterPro"/>
</dbReference>